<organism evidence="1 2">
    <name type="scientific">Dallia pectoralis</name>
    <name type="common">Alaska blackfish</name>
    <dbReference type="NCBI Taxonomy" id="75939"/>
    <lineage>
        <taxon>Eukaryota</taxon>
        <taxon>Metazoa</taxon>
        <taxon>Chordata</taxon>
        <taxon>Craniata</taxon>
        <taxon>Vertebrata</taxon>
        <taxon>Euteleostomi</taxon>
        <taxon>Actinopterygii</taxon>
        <taxon>Neopterygii</taxon>
        <taxon>Teleostei</taxon>
        <taxon>Protacanthopterygii</taxon>
        <taxon>Esociformes</taxon>
        <taxon>Umbridae</taxon>
        <taxon>Dallia</taxon>
    </lineage>
</organism>
<evidence type="ECO:0000313" key="1">
    <source>
        <dbReference type="EMBL" id="KAJ7987253.1"/>
    </source>
</evidence>
<name>A0ACC2F7B7_DALPE</name>
<proteinExistence type="predicted"/>
<dbReference type="EMBL" id="CM055760">
    <property type="protein sequence ID" value="KAJ7987253.1"/>
    <property type="molecule type" value="Genomic_DNA"/>
</dbReference>
<dbReference type="Proteomes" id="UP001157502">
    <property type="component" value="Chromosome 33"/>
</dbReference>
<keyword evidence="2" id="KW-1185">Reference proteome</keyword>
<comment type="caution">
    <text evidence="1">The sequence shown here is derived from an EMBL/GenBank/DDBJ whole genome shotgun (WGS) entry which is preliminary data.</text>
</comment>
<reference evidence="1" key="1">
    <citation type="submission" date="2021-05" db="EMBL/GenBank/DDBJ databases">
        <authorList>
            <person name="Pan Q."/>
            <person name="Jouanno E."/>
            <person name="Zahm M."/>
            <person name="Klopp C."/>
            <person name="Cabau C."/>
            <person name="Louis A."/>
            <person name="Berthelot C."/>
            <person name="Parey E."/>
            <person name="Roest Crollius H."/>
            <person name="Montfort J."/>
            <person name="Robinson-Rechavi M."/>
            <person name="Bouchez O."/>
            <person name="Lampietro C."/>
            <person name="Lopez Roques C."/>
            <person name="Donnadieu C."/>
            <person name="Postlethwait J."/>
            <person name="Bobe J."/>
            <person name="Dillon D."/>
            <person name="Chandos A."/>
            <person name="von Hippel F."/>
            <person name="Guiguen Y."/>
        </authorList>
    </citation>
    <scope>NUCLEOTIDE SEQUENCE</scope>
    <source>
        <strain evidence="1">YG-Jan2019</strain>
    </source>
</reference>
<evidence type="ECO:0000313" key="2">
    <source>
        <dbReference type="Proteomes" id="UP001157502"/>
    </source>
</evidence>
<accession>A0ACC2F7B7</accession>
<protein>
    <submittedName>
        <fullName evidence="1">Uncharacterized protein</fullName>
    </submittedName>
</protein>
<gene>
    <name evidence="1" type="ORF">DPEC_G00336820</name>
</gene>
<sequence>MKAHLNHLLRVPLKVELLLGHKTDSLQVDTVQEVQKQLLLIKQRITSYFKRDDDVSEGGAMERRTEVTGEVGAAKRLGQRDLDKKHLTVSGFHLLRNTTLSADVYFGLWYFEDVLPRQRTKKNRRRSSSSLRRGRSGKRLGVSWRVEWTSRRTMWVDEICDRMMHQCWDSQRDRRTEAWSFCHPV</sequence>